<dbReference type="Pfam" id="PF13738">
    <property type="entry name" value="Pyr_redox_3"/>
    <property type="match status" value="1"/>
</dbReference>
<evidence type="ECO:0000313" key="1">
    <source>
        <dbReference type="EMBL" id="CAJ1585668.1"/>
    </source>
</evidence>
<dbReference type="PANTHER" id="PTHR42877">
    <property type="entry name" value="L-ORNITHINE N(5)-MONOOXYGENASE-RELATED"/>
    <property type="match status" value="1"/>
</dbReference>
<evidence type="ECO:0000313" key="2">
    <source>
        <dbReference type="Proteomes" id="UP001190466"/>
    </source>
</evidence>
<dbReference type="SUPFAM" id="SSF51905">
    <property type="entry name" value="FAD/NAD(P)-binding domain"/>
    <property type="match status" value="2"/>
</dbReference>
<protein>
    <submittedName>
        <fullName evidence="1">NAD(P)/FAD-dependent oxidoreductase</fullName>
        <ecNumber evidence="1">1.14.13.-</ecNumber>
    </submittedName>
</protein>
<dbReference type="GO" id="GO:0016491">
    <property type="term" value="F:oxidoreductase activity"/>
    <property type="evidence" value="ECO:0007669"/>
    <property type="project" value="UniProtKB-KW"/>
</dbReference>
<keyword evidence="1" id="KW-0560">Oxidoreductase</keyword>
<dbReference type="EC" id="1.14.13.-" evidence="1"/>
<dbReference type="PANTHER" id="PTHR42877:SF4">
    <property type="entry name" value="FAD_NAD(P)-BINDING DOMAIN-CONTAINING PROTEIN-RELATED"/>
    <property type="match status" value="1"/>
</dbReference>
<reference evidence="1 2" key="1">
    <citation type="submission" date="2023-08" db="EMBL/GenBank/DDBJ databases">
        <authorList>
            <person name="Folkvardsen B D."/>
            <person name="Norman A."/>
        </authorList>
    </citation>
    <scope>NUCLEOTIDE SEQUENCE [LARGE SCALE GENOMIC DNA]</scope>
    <source>
        <strain evidence="1 2">Mu0050</strain>
    </source>
</reference>
<accession>A0ABM9MI03</accession>
<name>A0ABM9MI03_9MYCO</name>
<dbReference type="Gene3D" id="3.50.50.60">
    <property type="entry name" value="FAD/NAD(P)-binding domain"/>
    <property type="match status" value="3"/>
</dbReference>
<dbReference type="EMBL" id="OY726395">
    <property type="protein sequence ID" value="CAJ1585668.1"/>
    <property type="molecule type" value="Genomic_DNA"/>
</dbReference>
<keyword evidence="2" id="KW-1185">Reference proteome</keyword>
<dbReference type="InterPro" id="IPR036188">
    <property type="entry name" value="FAD/NAD-bd_sf"/>
</dbReference>
<dbReference type="RefSeq" id="WP_316511797.1">
    <property type="nucleotide sequence ID" value="NZ_OY726395.1"/>
</dbReference>
<organism evidence="1 2">
    <name type="scientific">[Mycobacterium] wendilense</name>
    <dbReference type="NCBI Taxonomy" id="3064284"/>
    <lineage>
        <taxon>Bacteria</taxon>
        <taxon>Bacillati</taxon>
        <taxon>Actinomycetota</taxon>
        <taxon>Actinomycetes</taxon>
        <taxon>Mycobacteriales</taxon>
        <taxon>Mycobacteriaceae</taxon>
        <taxon>Mycolicibacter</taxon>
    </lineage>
</organism>
<gene>
    <name evidence="1" type="ORF">MU0050_003847</name>
</gene>
<proteinExistence type="predicted"/>
<dbReference type="PRINTS" id="PR00469">
    <property type="entry name" value="PNDRDTASEII"/>
</dbReference>
<dbReference type="InterPro" id="IPR051209">
    <property type="entry name" value="FAD-bind_Monooxygenase_sf"/>
</dbReference>
<dbReference type="Proteomes" id="UP001190466">
    <property type="component" value="Chromosome"/>
</dbReference>
<sequence>MEKSQLIADIEHANLPTLIPVLYQLTGDGKWLADRYRPTRSRGMDDNDSGGFSPEVAAEIKAAAVDAVLAHEAGTAAAVPAPSGADLLELLEIANGESVPPEYVELAAEDMGFAAPPARTAPPNDIDIIIIGAGISGMLAVIQLREAGFDRIVVLEKNDDVGGSWFENRYPGAGVDTPSYLYSYSFAARDWGSHFAKRDEVEQYLREVADDYDVRSAIRFNTEVVSADYDEAAARWTVRTHDGAELSAAVLIPATGVLNRPKVPPIPGLDSFDGPVFHTAAWPAGLDVSGKRVAVIGTGASAMQVVPAIAEQVEHLVVFQRSPQWITPNDVYFSAVDAAVHRLMARIPFYASWYRARLSWNFNDRVHASLQIDPEWPHIERSVNAVNDGHRRVFTRYIESELADRPDLIEKVLPDYPPFGKRMLLDNGWYAALKRPNVDLVTEAVSQVTSSTVVGADGTSADVDVVVLATGFHTNRYLYPMRITGRGGRTLAETWGAENAHAYLGITTPGFPNMFMLCGPGTGLGHGGSFITVAECQVRYVVDLLVTMAQRNVKAVDVVPEVEAEYTRRHDDAHARMLWTHPGMTNWYRNEAGRVVATMPWRIVDYWRMTRSADLAEYRCEPAAASPATAAISS</sequence>